<evidence type="ECO:0000313" key="16">
    <source>
        <dbReference type="Proteomes" id="UP000235122"/>
    </source>
</evidence>
<dbReference type="CDD" id="cd10719">
    <property type="entry name" value="DnaJ_zf"/>
    <property type="match status" value="1"/>
</dbReference>
<dbReference type="RefSeq" id="WP_024332107.1">
    <property type="nucleotide sequence ID" value="NZ_JASOXK010000008.1"/>
</dbReference>
<feature type="binding site" evidence="11">
    <location>
        <position position="135"/>
    </location>
    <ligand>
        <name>Zn(2+)</name>
        <dbReference type="ChEBI" id="CHEBI:29105"/>
        <label>1</label>
    </ligand>
</feature>
<feature type="binding site" evidence="11">
    <location>
        <position position="192"/>
    </location>
    <ligand>
        <name>Zn(2+)</name>
        <dbReference type="ChEBI" id="CHEBI:29105"/>
        <label>1</label>
    </ligand>
</feature>
<sequence length="367" mass="39538">MKDYYEVLGVPRDASPEQIKRAYRKLARKLHPDVAGPGHEEEFKEVSVAYETLSDPDRRRKYDMGGDTGGFGDAFGGFSDIFETFFGAGAGSGAQTGPVPRGRRGQDLLTVVEASLSDVTFGATKEVQINTAEVCPNCDGSCCKPGTSPRKCETCGGRGSVQRTVRSFLGQMVTSAPCASCQGHGTIIPDPCPECAGEGRVRTKKTVKLDIPAGVEHGTRIRMSGRGEVGPGGGPAGDLYFEIHEQDDPVFKRQGDDLHTEVKVPMTAAALGTTFALSTLDGDRELTLDPGTQPGEDIVMKGLGVTHLRRNSRGNLHVHINVEVPRHLNEEQRQLLSQLASLRGEEKIIAKGEGSGMFARLRDRFGR</sequence>
<dbReference type="GO" id="GO:0009408">
    <property type="term" value="P:response to heat"/>
    <property type="evidence" value="ECO:0007669"/>
    <property type="project" value="InterPro"/>
</dbReference>
<evidence type="ECO:0000256" key="3">
    <source>
        <dbReference type="ARBA" id="ARBA00022723"/>
    </source>
</evidence>
<dbReference type="InterPro" id="IPR012724">
    <property type="entry name" value="DnaJ"/>
</dbReference>
<dbReference type="FunFam" id="2.10.230.10:FF:000002">
    <property type="entry name" value="Molecular chaperone DnaJ"/>
    <property type="match status" value="1"/>
</dbReference>
<dbReference type="InterPro" id="IPR001305">
    <property type="entry name" value="HSP_DnaJ_Cys-rich_dom"/>
</dbReference>
<name>A0A2I1IP81_9ACTO</name>
<dbReference type="GO" id="GO:0042026">
    <property type="term" value="P:protein refolding"/>
    <property type="evidence" value="ECO:0007669"/>
    <property type="project" value="TreeGrafter"/>
</dbReference>
<dbReference type="HAMAP" id="MF_01152">
    <property type="entry name" value="DnaJ"/>
    <property type="match status" value="1"/>
</dbReference>
<comment type="subunit">
    <text evidence="11">Homodimer.</text>
</comment>
<dbReference type="GO" id="GO:0031072">
    <property type="term" value="F:heat shock protein binding"/>
    <property type="evidence" value="ECO:0007669"/>
    <property type="project" value="InterPro"/>
</dbReference>
<comment type="subcellular location">
    <subcellularLocation>
        <location evidence="11">Cytoplasm</location>
    </subcellularLocation>
</comment>
<dbReference type="GO" id="GO:0008270">
    <property type="term" value="F:zinc ion binding"/>
    <property type="evidence" value="ECO:0007669"/>
    <property type="project" value="UniProtKB-UniRule"/>
</dbReference>
<evidence type="ECO:0000256" key="5">
    <source>
        <dbReference type="ARBA" id="ARBA00022771"/>
    </source>
</evidence>
<evidence type="ECO:0000259" key="13">
    <source>
        <dbReference type="PROSITE" id="PS50076"/>
    </source>
</evidence>
<dbReference type="CDD" id="cd06257">
    <property type="entry name" value="DnaJ"/>
    <property type="match status" value="1"/>
</dbReference>
<keyword evidence="2 11" id="KW-0235">DNA replication</keyword>
<dbReference type="NCBIfam" id="NF008035">
    <property type="entry name" value="PRK10767.1"/>
    <property type="match status" value="1"/>
</dbReference>
<feature type="domain" description="J" evidence="13">
    <location>
        <begin position="3"/>
        <end position="66"/>
    </location>
</feature>
<dbReference type="Pfam" id="PF00226">
    <property type="entry name" value="DnaJ"/>
    <property type="match status" value="1"/>
</dbReference>
<evidence type="ECO:0000256" key="8">
    <source>
        <dbReference type="ARBA" id="ARBA00023186"/>
    </source>
</evidence>
<comment type="caution">
    <text evidence="15">The sequence shown here is derived from an EMBL/GenBank/DDBJ whole genome shotgun (WGS) entry which is preliminary data.</text>
</comment>
<feature type="binding site" evidence="11">
    <location>
        <position position="178"/>
    </location>
    <ligand>
        <name>Zn(2+)</name>
        <dbReference type="ChEBI" id="CHEBI:29105"/>
        <label>2</label>
    </ligand>
</feature>
<dbReference type="PROSITE" id="PS51188">
    <property type="entry name" value="ZF_CR"/>
    <property type="match status" value="1"/>
</dbReference>
<evidence type="ECO:0000256" key="1">
    <source>
        <dbReference type="ARBA" id="ARBA00022490"/>
    </source>
</evidence>
<comment type="domain">
    <text evidence="11">The J domain is necessary and sufficient to stimulate DnaK ATPase activity. Zinc center 1 plays an important role in the autonomous, DnaK-independent chaperone activity of DnaJ. Zinc center 2 is essential for interaction with DnaK and for DnaJ activity.</text>
</comment>
<dbReference type="FunFam" id="2.60.260.20:FF:000005">
    <property type="entry name" value="Chaperone protein dnaJ 1, mitochondrial"/>
    <property type="match status" value="1"/>
</dbReference>
<keyword evidence="3 11" id="KW-0479">Metal-binding</keyword>
<comment type="similarity">
    <text evidence="9 11">Belongs to the DnaJ family.</text>
</comment>
<dbReference type="InterPro" id="IPR002939">
    <property type="entry name" value="DnaJ_C"/>
</dbReference>
<evidence type="ECO:0000256" key="11">
    <source>
        <dbReference type="HAMAP-Rule" id="MF_01152"/>
    </source>
</evidence>
<dbReference type="Proteomes" id="UP000235122">
    <property type="component" value="Unassembled WGS sequence"/>
</dbReference>
<dbReference type="SUPFAM" id="SSF46565">
    <property type="entry name" value="Chaperone J-domain"/>
    <property type="match status" value="1"/>
</dbReference>
<evidence type="ECO:0000256" key="2">
    <source>
        <dbReference type="ARBA" id="ARBA00022705"/>
    </source>
</evidence>
<dbReference type="Gene3D" id="1.10.287.110">
    <property type="entry name" value="DnaJ domain"/>
    <property type="match status" value="1"/>
</dbReference>
<dbReference type="InterPro" id="IPR008971">
    <property type="entry name" value="HSP40/DnaJ_pept-bd"/>
</dbReference>
<dbReference type="GO" id="GO:0051082">
    <property type="term" value="F:unfolded protein binding"/>
    <property type="evidence" value="ECO:0007669"/>
    <property type="project" value="UniProtKB-UniRule"/>
</dbReference>
<dbReference type="SMART" id="SM00271">
    <property type="entry name" value="DnaJ"/>
    <property type="match status" value="1"/>
</dbReference>
<evidence type="ECO:0000256" key="4">
    <source>
        <dbReference type="ARBA" id="ARBA00022737"/>
    </source>
</evidence>
<dbReference type="CDD" id="cd10747">
    <property type="entry name" value="DnaJ_C"/>
    <property type="match status" value="1"/>
</dbReference>
<dbReference type="Pfam" id="PF00684">
    <property type="entry name" value="DnaJ_CXXCXGXG"/>
    <property type="match status" value="1"/>
</dbReference>
<dbReference type="SUPFAM" id="SSF57938">
    <property type="entry name" value="DnaJ/Hsp40 cysteine-rich domain"/>
    <property type="match status" value="1"/>
</dbReference>
<dbReference type="GO" id="GO:0005524">
    <property type="term" value="F:ATP binding"/>
    <property type="evidence" value="ECO:0007669"/>
    <property type="project" value="InterPro"/>
</dbReference>
<dbReference type="GO" id="GO:0006260">
    <property type="term" value="P:DNA replication"/>
    <property type="evidence" value="ECO:0007669"/>
    <property type="project" value="UniProtKB-KW"/>
</dbReference>
<dbReference type="InterPro" id="IPR001623">
    <property type="entry name" value="DnaJ_domain"/>
</dbReference>
<dbReference type="PROSITE" id="PS50076">
    <property type="entry name" value="DNAJ_2"/>
    <property type="match status" value="1"/>
</dbReference>
<dbReference type="InterPro" id="IPR036869">
    <property type="entry name" value="J_dom_sf"/>
</dbReference>
<dbReference type="Gene3D" id="2.10.230.10">
    <property type="entry name" value="Heat shock protein DnaJ, cysteine-rich domain"/>
    <property type="match status" value="1"/>
</dbReference>
<feature type="binding site" evidence="11">
    <location>
        <position position="152"/>
    </location>
    <ligand>
        <name>Zn(2+)</name>
        <dbReference type="ChEBI" id="CHEBI:29105"/>
        <label>2</label>
    </ligand>
</feature>
<dbReference type="SUPFAM" id="SSF49493">
    <property type="entry name" value="HSP40/DnaJ peptide-binding domain"/>
    <property type="match status" value="2"/>
</dbReference>
<protein>
    <recommendedName>
        <fullName evidence="10 11">Chaperone protein DnaJ</fullName>
    </recommendedName>
</protein>
<dbReference type="AlphaFoldDB" id="A0A2I1IP81"/>
<dbReference type="Pfam" id="PF01556">
    <property type="entry name" value="DnaJ_C"/>
    <property type="match status" value="1"/>
</dbReference>
<accession>A0A2I1IP81</accession>
<dbReference type="PROSITE" id="PS00636">
    <property type="entry name" value="DNAJ_1"/>
    <property type="match status" value="1"/>
</dbReference>
<feature type="binding site" evidence="11">
    <location>
        <position position="155"/>
    </location>
    <ligand>
        <name>Zn(2+)</name>
        <dbReference type="ChEBI" id="CHEBI:29105"/>
        <label>2</label>
    </ligand>
</feature>
<feature type="domain" description="CR-type" evidence="14">
    <location>
        <begin position="122"/>
        <end position="204"/>
    </location>
</feature>
<proteinExistence type="inferred from homology"/>
<feature type="binding site" evidence="11">
    <location>
        <position position="138"/>
    </location>
    <ligand>
        <name>Zn(2+)</name>
        <dbReference type="ChEBI" id="CHEBI:29105"/>
        <label>1</label>
    </ligand>
</feature>
<dbReference type="Gene3D" id="2.60.260.20">
    <property type="entry name" value="Urease metallochaperone UreE, N-terminal domain"/>
    <property type="match status" value="2"/>
</dbReference>
<feature type="binding site" evidence="11">
    <location>
        <position position="195"/>
    </location>
    <ligand>
        <name>Zn(2+)</name>
        <dbReference type="ChEBI" id="CHEBI:29105"/>
        <label>1</label>
    </ligand>
</feature>
<dbReference type="GO" id="GO:0005737">
    <property type="term" value="C:cytoplasm"/>
    <property type="evidence" value="ECO:0007669"/>
    <property type="project" value="UniProtKB-SubCell"/>
</dbReference>
<gene>
    <name evidence="11" type="primary">dnaJ</name>
    <name evidence="15" type="ORF">CYJ19_04640</name>
</gene>
<feature type="binding site" evidence="11">
    <location>
        <position position="181"/>
    </location>
    <ligand>
        <name>Zn(2+)</name>
        <dbReference type="ChEBI" id="CHEBI:29105"/>
        <label>2</label>
    </ligand>
</feature>
<comment type="caution">
    <text evidence="11">Lacks conserved residue(s) required for the propagation of feature annotation.</text>
</comment>
<organism evidence="15 16">
    <name type="scientific">Winkia neuii</name>
    <dbReference type="NCBI Taxonomy" id="33007"/>
    <lineage>
        <taxon>Bacteria</taxon>
        <taxon>Bacillati</taxon>
        <taxon>Actinomycetota</taxon>
        <taxon>Actinomycetes</taxon>
        <taxon>Actinomycetales</taxon>
        <taxon>Actinomycetaceae</taxon>
        <taxon>Winkia</taxon>
    </lineage>
</organism>
<evidence type="ECO:0000256" key="10">
    <source>
        <dbReference type="ARBA" id="ARBA00067609"/>
    </source>
</evidence>
<comment type="function">
    <text evidence="11">Participates actively in the response to hyperosmotic and heat shock by preventing the aggregation of stress-denatured proteins and by disaggregating proteins, also in an autonomous, DnaK-independent fashion. Unfolded proteins bind initially to DnaJ; upon interaction with the DnaJ-bound protein, DnaK hydrolyzes its bound ATP, resulting in the formation of a stable complex. GrpE releases ADP from DnaK; ATP binding to DnaK triggers the release of the substrate protein, thus completing the reaction cycle. Several rounds of ATP-dependent interactions between DnaJ, DnaK and GrpE are required for fully efficient folding. Also involved, together with DnaK and GrpE, in the DNA replication of plasmids through activation of initiation proteins.</text>
</comment>
<dbReference type="PRINTS" id="PR00625">
    <property type="entry name" value="JDOMAIN"/>
</dbReference>
<dbReference type="InterPro" id="IPR018253">
    <property type="entry name" value="DnaJ_domain_CS"/>
</dbReference>
<dbReference type="EMBL" id="PKKO01000002">
    <property type="protein sequence ID" value="PKY72925.1"/>
    <property type="molecule type" value="Genomic_DNA"/>
</dbReference>
<evidence type="ECO:0000256" key="6">
    <source>
        <dbReference type="ARBA" id="ARBA00022833"/>
    </source>
</evidence>
<keyword evidence="7 11" id="KW-0346">Stress response</keyword>
<keyword evidence="8 11" id="KW-0143">Chaperone</keyword>
<evidence type="ECO:0000256" key="9">
    <source>
        <dbReference type="ARBA" id="ARBA00061004"/>
    </source>
</evidence>
<evidence type="ECO:0000259" key="14">
    <source>
        <dbReference type="PROSITE" id="PS51188"/>
    </source>
</evidence>
<keyword evidence="16" id="KW-1185">Reference proteome</keyword>
<keyword evidence="5 11" id="KW-0863">Zinc-finger</keyword>
<feature type="zinc finger region" description="CR-type" evidence="12">
    <location>
        <begin position="122"/>
        <end position="204"/>
    </location>
</feature>
<keyword evidence="1 11" id="KW-0963">Cytoplasm</keyword>
<evidence type="ECO:0000313" key="15">
    <source>
        <dbReference type="EMBL" id="PKY72925.1"/>
    </source>
</evidence>
<keyword evidence="6 11" id="KW-0862">Zinc</keyword>
<dbReference type="PANTHER" id="PTHR43096:SF48">
    <property type="entry name" value="CHAPERONE PROTEIN DNAJ"/>
    <property type="match status" value="1"/>
</dbReference>
<evidence type="ECO:0000256" key="7">
    <source>
        <dbReference type="ARBA" id="ARBA00023016"/>
    </source>
</evidence>
<reference evidence="15 16" key="1">
    <citation type="submission" date="2017-12" db="EMBL/GenBank/DDBJ databases">
        <title>Phylogenetic diversity of female urinary microbiome.</title>
        <authorList>
            <person name="Thomas-White K."/>
            <person name="Wolfe A.J."/>
        </authorList>
    </citation>
    <scope>NUCLEOTIDE SEQUENCE [LARGE SCALE GENOMIC DNA]</scope>
    <source>
        <strain evidence="15 16">UMB0402</strain>
    </source>
</reference>
<dbReference type="GeneID" id="35866536"/>
<dbReference type="STRING" id="33007.HMPREF3198_01292"/>
<dbReference type="InterPro" id="IPR036410">
    <property type="entry name" value="HSP_DnaJ_Cys-rich_dom_sf"/>
</dbReference>
<comment type="cofactor">
    <cofactor evidence="11">
        <name>Zn(2+)</name>
        <dbReference type="ChEBI" id="CHEBI:29105"/>
    </cofactor>
    <text evidence="11">Binds 2 Zn(2+) ions per monomer.</text>
</comment>
<evidence type="ECO:0000256" key="12">
    <source>
        <dbReference type="PROSITE-ProRule" id="PRU00546"/>
    </source>
</evidence>
<keyword evidence="4 11" id="KW-0677">Repeat</keyword>
<dbReference type="PANTHER" id="PTHR43096">
    <property type="entry name" value="DNAJ HOMOLOG 1, MITOCHONDRIAL-RELATED"/>
    <property type="match status" value="1"/>
</dbReference>